<evidence type="ECO:0000259" key="1">
    <source>
        <dbReference type="Pfam" id="PF07238"/>
    </source>
</evidence>
<dbReference type="Pfam" id="PF07238">
    <property type="entry name" value="PilZ"/>
    <property type="match status" value="1"/>
</dbReference>
<evidence type="ECO:0008006" key="5">
    <source>
        <dbReference type="Google" id="ProtNLM"/>
    </source>
</evidence>
<sequence length="222" mass="25685">MSYEVNTSLVLETIDTEHKKVYKARIADIKSDSLFLEMPMNEETKRIEAPMQGTKLRVWYQTKDGAKANFDTEVTGRYRDNIAMLIVAKPDPSSIQKNQRRDFIRMPAHVEVSLEIIKKDLTKERVLCKSEDLSGGGFSVKFNRDIKITEGQKIKFWMVLPKKNKVIHHSHGEGEVVRVIYPVVDNPKALAWASFKFSKILESERSKVIQYTFERQIELHGK</sequence>
<dbReference type="STRING" id="1390249.BHU72_08035"/>
<dbReference type="Pfam" id="PF12945">
    <property type="entry name" value="PilZNR"/>
    <property type="match status" value="1"/>
</dbReference>
<accession>A0A1E5L428</accession>
<dbReference type="RefSeq" id="WP_069702872.1">
    <property type="nucleotide sequence ID" value="NZ_MJAT01000036.1"/>
</dbReference>
<dbReference type="EMBL" id="MJAT01000036">
    <property type="protein sequence ID" value="OEH84773.1"/>
    <property type="molecule type" value="Genomic_DNA"/>
</dbReference>
<keyword evidence="4" id="KW-1185">Reference proteome</keyword>
<dbReference type="InterPro" id="IPR009875">
    <property type="entry name" value="PilZ_domain"/>
</dbReference>
<dbReference type="Proteomes" id="UP000095255">
    <property type="component" value="Unassembled WGS sequence"/>
</dbReference>
<gene>
    <name evidence="3" type="ORF">BHU72_08035</name>
</gene>
<feature type="domain" description="Type III secretion system flagellar brake protein YcgR PilZN" evidence="2">
    <location>
        <begin position="4"/>
        <end position="90"/>
    </location>
</feature>
<proteinExistence type="predicted"/>
<organism evidence="3 4">
    <name type="scientific">Desulfuribacillus stibiiarsenatis</name>
    <dbReference type="NCBI Taxonomy" id="1390249"/>
    <lineage>
        <taxon>Bacteria</taxon>
        <taxon>Bacillati</taxon>
        <taxon>Bacillota</taxon>
        <taxon>Desulfuribacillia</taxon>
        <taxon>Desulfuribacillales</taxon>
        <taxon>Desulfuribacillaceae</taxon>
        <taxon>Desulfuribacillus</taxon>
    </lineage>
</organism>
<dbReference type="InterPro" id="IPR009926">
    <property type="entry name" value="T3SS_YcgR_PilZN"/>
</dbReference>
<reference evidence="3 4" key="1">
    <citation type="submission" date="2016-09" db="EMBL/GenBank/DDBJ databases">
        <title>Desulfuribacillus arsenicus sp. nov., an obligately anaerobic, dissimilatory arsenic- and antimonate-reducing bacterium isolated from anoxic sediments.</title>
        <authorList>
            <person name="Abin C.A."/>
            <person name="Hollibaugh J.T."/>
        </authorList>
    </citation>
    <scope>NUCLEOTIDE SEQUENCE [LARGE SCALE GENOMIC DNA]</scope>
    <source>
        <strain evidence="3 4">MLFW-2</strain>
    </source>
</reference>
<dbReference type="SUPFAM" id="SSF141371">
    <property type="entry name" value="PilZ domain-like"/>
    <property type="match status" value="1"/>
</dbReference>
<evidence type="ECO:0000259" key="2">
    <source>
        <dbReference type="Pfam" id="PF12945"/>
    </source>
</evidence>
<name>A0A1E5L428_9FIRM</name>
<dbReference type="OrthoDB" id="1951449at2"/>
<comment type="caution">
    <text evidence="3">The sequence shown here is derived from an EMBL/GenBank/DDBJ whole genome shotgun (WGS) entry which is preliminary data.</text>
</comment>
<evidence type="ECO:0000313" key="3">
    <source>
        <dbReference type="EMBL" id="OEH84773.1"/>
    </source>
</evidence>
<dbReference type="AlphaFoldDB" id="A0A1E5L428"/>
<feature type="domain" description="PilZ" evidence="1">
    <location>
        <begin position="99"/>
        <end position="214"/>
    </location>
</feature>
<dbReference type="Gene3D" id="2.40.10.220">
    <property type="entry name" value="predicted glycosyltransferase like domains"/>
    <property type="match status" value="1"/>
</dbReference>
<protein>
    <recommendedName>
        <fullName evidence="5">Pilus assembly protein PilZ</fullName>
    </recommendedName>
</protein>
<evidence type="ECO:0000313" key="4">
    <source>
        <dbReference type="Proteomes" id="UP000095255"/>
    </source>
</evidence>
<dbReference type="GO" id="GO:0035438">
    <property type="term" value="F:cyclic-di-GMP binding"/>
    <property type="evidence" value="ECO:0007669"/>
    <property type="project" value="InterPro"/>
</dbReference>